<protein>
    <submittedName>
        <fullName evidence="1">Uncharacterized protein</fullName>
    </submittedName>
</protein>
<organism evidence="1">
    <name type="scientific">Pithovirus LCDPAC02</name>
    <dbReference type="NCBI Taxonomy" id="2506601"/>
    <lineage>
        <taxon>Viruses</taxon>
        <taxon>Pithoviruses</taxon>
    </lineage>
</organism>
<dbReference type="EMBL" id="MK500299">
    <property type="protein sequence ID" value="QBK84851.1"/>
    <property type="molecule type" value="Genomic_DNA"/>
</dbReference>
<accession>A0A481YNK4</accession>
<reference evidence="1" key="1">
    <citation type="journal article" date="2019" name="MBio">
        <title>Virus Genomes from Deep Sea Sediments Expand the Ocean Megavirome and Support Independent Origins of Viral Gigantism.</title>
        <authorList>
            <person name="Backstrom D."/>
            <person name="Yutin N."/>
            <person name="Jorgensen S.L."/>
            <person name="Dharamshi J."/>
            <person name="Homa F."/>
            <person name="Zaremba-Niedwiedzka K."/>
            <person name="Spang A."/>
            <person name="Wolf Y.I."/>
            <person name="Koonin E.V."/>
            <person name="Ettema T.J."/>
        </authorList>
    </citation>
    <scope>NUCLEOTIDE SEQUENCE</scope>
</reference>
<sequence length="192" mass="23792">MLSIIDITNVIFQDKDINQKYGKYKKYIIDIINEENKTFEFNLHFIFDKLKYMFYVNLLYLNNNLINIYEFYVKYCDIDRTNLDMIIELRNKFKNNKELYTEKINIFINNNNYDNSLKTISIIYDQYLYKYIKLYKNIDCFYICSHFQYILLKMFDTSNYDKSKFDELFNKKYTKIFKNILIEIEIIKFKCE</sequence>
<evidence type="ECO:0000313" key="1">
    <source>
        <dbReference type="EMBL" id="QBK84851.1"/>
    </source>
</evidence>
<name>A0A481YNK4_9VIRU</name>
<proteinExistence type="predicted"/>
<gene>
    <name evidence="1" type="ORF">LCDPAC02_00500</name>
</gene>